<evidence type="ECO:0000313" key="6">
    <source>
        <dbReference type="EMBL" id="MBB5294588.1"/>
    </source>
</evidence>
<evidence type="ECO:0000256" key="4">
    <source>
        <dbReference type="ARBA" id="ARBA00022833"/>
    </source>
</evidence>
<protein>
    <submittedName>
        <fullName evidence="6">Creatinine amidohydrolase</fullName>
        <ecNumber evidence="6">3.5.2.10</ecNumber>
    </submittedName>
</protein>
<dbReference type="PANTHER" id="PTHR35005:SF1">
    <property type="entry name" value="2-AMINO-5-FORMYLAMINO-6-RIBOSYLAMINOPYRIMIDIN-4(3H)-ONE 5'-MONOPHOSPHATE DEFORMYLASE"/>
    <property type="match status" value="1"/>
</dbReference>
<dbReference type="Pfam" id="PF02633">
    <property type="entry name" value="Creatininase"/>
    <property type="match status" value="1"/>
</dbReference>
<organism evidence="6 7">
    <name type="scientific">Deinococcus metallilatus</name>
    <dbReference type="NCBI Taxonomy" id="1211322"/>
    <lineage>
        <taxon>Bacteria</taxon>
        <taxon>Thermotogati</taxon>
        <taxon>Deinococcota</taxon>
        <taxon>Deinococci</taxon>
        <taxon>Deinococcales</taxon>
        <taxon>Deinococcaceae</taxon>
        <taxon>Deinococcus</taxon>
    </lineage>
</organism>
<evidence type="ECO:0000256" key="3">
    <source>
        <dbReference type="ARBA" id="ARBA00022801"/>
    </source>
</evidence>
<keyword evidence="4" id="KW-0862">Zinc</keyword>
<dbReference type="InterPro" id="IPR024087">
    <property type="entry name" value="Creatininase-like_sf"/>
</dbReference>
<evidence type="ECO:0000256" key="1">
    <source>
        <dbReference type="ARBA" id="ARBA00001947"/>
    </source>
</evidence>
<comment type="similarity">
    <text evidence="5">Belongs to the creatininase superfamily.</text>
</comment>
<dbReference type="RefSeq" id="WP_241687068.1">
    <property type="nucleotide sequence ID" value="NZ_BSUI01000013.1"/>
</dbReference>
<dbReference type="GO" id="GO:0047789">
    <property type="term" value="F:creatininase activity"/>
    <property type="evidence" value="ECO:0007669"/>
    <property type="project" value="UniProtKB-EC"/>
</dbReference>
<evidence type="ECO:0000256" key="2">
    <source>
        <dbReference type="ARBA" id="ARBA00022723"/>
    </source>
</evidence>
<reference evidence="6 7" key="1">
    <citation type="submission" date="2020-08" db="EMBL/GenBank/DDBJ databases">
        <title>Genomic Encyclopedia of Type Strains, Phase IV (KMG-IV): sequencing the most valuable type-strain genomes for metagenomic binning, comparative biology and taxonomic classification.</title>
        <authorList>
            <person name="Goeker M."/>
        </authorList>
    </citation>
    <scope>NUCLEOTIDE SEQUENCE [LARGE SCALE GENOMIC DNA]</scope>
    <source>
        <strain evidence="6 7">DSM 105434</strain>
    </source>
</reference>
<keyword evidence="3 6" id="KW-0378">Hydrolase</keyword>
<evidence type="ECO:0000256" key="5">
    <source>
        <dbReference type="ARBA" id="ARBA00024029"/>
    </source>
</evidence>
<keyword evidence="2" id="KW-0479">Metal-binding</keyword>
<evidence type="ECO:0000313" key="7">
    <source>
        <dbReference type="Proteomes" id="UP000536909"/>
    </source>
</evidence>
<sequence length="177" mass="20005">MFPVLSYGITPAFTAYPGTVSLRVDTYLALLDDLLGGLYAQGFRRVLVVNGYGGNAPGQGWLGEWLSGHPDARVQWHNWWNAPHAWAAVQAIDPLASHASWMENFPWTRLEKVPAPQERKPLVDLARLRQLPPQRVREVLGDGNYGGLHVRPDEDMRRIWQEAVAETRELLERGWAS</sequence>
<dbReference type="EC" id="3.5.2.10" evidence="6"/>
<dbReference type="InterPro" id="IPR003785">
    <property type="entry name" value="Creatininase/forma_Hydrolase"/>
</dbReference>
<dbReference type="Proteomes" id="UP000536909">
    <property type="component" value="Unassembled WGS sequence"/>
</dbReference>
<dbReference type="PANTHER" id="PTHR35005">
    <property type="entry name" value="3-DEHYDRO-SCYLLO-INOSOSE HYDROLASE"/>
    <property type="match status" value="1"/>
</dbReference>
<keyword evidence="7" id="KW-1185">Reference proteome</keyword>
<accession>A0ABR6MRM9</accession>
<gene>
    <name evidence="6" type="ORF">HNQ10_001402</name>
</gene>
<dbReference type="EMBL" id="JACHFV010000004">
    <property type="protein sequence ID" value="MBB5294588.1"/>
    <property type="molecule type" value="Genomic_DNA"/>
</dbReference>
<name>A0ABR6MRM9_9DEIO</name>
<comment type="caution">
    <text evidence="6">The sequence shown here is derived from an EMBL/GenBank/DDBJ whole genome shotgun (WGS) entry which is preliminary data.</text>
</comment>
<dbReference type="Gene3D" id="3.40.50.10310">
    <property type="entry name" value="Creatininase"/>
    <property type="match status" value="1"/>
</dbReference>
<dbReference type="SUPFAM" id="SSF102215">
    <property type="entry name" value="Creatininase"/>
    <property type="match status" value="1"/>
</dbReference>
<proteinExistence type="inferred from homology"/>
<comment type="cofactor">
    <cofactor evidence="1">
        <name>Zn(2+)</name>
        <dbReference type="ChEBI" id="CHEBI:29105"/>
    </cofactor>
</comment>